<evidence type="ECO:0000256" key="1">
    <source>
        <dbReference type="ARBA" id="ARBA00009820"/>
    </source>
</evidence>
<dbReference type="AlphaFoldDB" id="B1WR31"/>
<sequence length="227" mass="25270">MLYCKRGKGSKGEKIKVTGVCQQKEFSLILPSPCSLLLCSDVPFPNSIKAIASLSLKIVIGMGLISLLGSCNVFNRPEPSATLNSRYNDQQPALSGDGRWLALVSNRNNSNEILLYDLRRETFIDLPGLNQSNVILESPSLSRTGRYLVYISSVQGRPDVALYDRATRRAELLTQGYRNWVRNPQISADGRYIVFETARRGQWDIEVLDRGPLIELDIPDGTPVETP</sequence>
<dbReference type="Gene3D" id="2.120.10.30">
    <property type="entry name" value="TolB, C-terminal domain"/>
    <property type="match status" value="1"/>
</dbReference>
<dbReference type="Pfam" id="PF07676">
    <property type="entry name" value="PD40"/>
    <property type="match status" value="3"/>
</dbReference>
<protein>
    <submittedName>
        <fullName evidence="2">WD40-like beta-propeller protein</fullName>
    </submittedName>
</protein>
<comment type="similarity">
    <text evidence="1">Belongs to the TolB family.</text>
</comment>
<dbReference type="eggNOG" id="COG0823">
    <property type="taxonomic scope" value="Bacteria"/>
</dbReference>
<dbReference type="InterPro" id="IPR011659">
    <property type="entry name" value="WD40"/>
</dbReference>
<dbReference type="Proteomes" id="UP000001203">
    <property type="component" value="Chromosome circular"/>
</dbReference>
<dbReference type="STRING" id="43989.cce_0738"/>
<organism evidence="2 3">
    <name type="scientific">Crocosphaera subtropica (strain ATCC 51142 / BH68)</name>
    <name type="common">Cyanothece sp. (strain ATCC 51142)</name>
    <dbReference type="NCBI Taxonomy" id="43989"/>
    <lineage>
        <taxon>Bacteria</taxon>
        <taxon>Bacillati</taxon>
        <taxon>Cyanobacteriota</taxon>
        <taxon>Cyanophyceae</taxon>
        <taxon>Oscillatoriophycideae</taxon>
        <taxon>Chroococcales</taxon>
        <taxon>Aphanothecaceae</taxon>
        <taxon>Crocosphaera</taxon>
        <taxon>Crocosphaera subtropica</taxon>
    </lineage>
</organism>
<dbReference type="InterPro" id="IPR011042">
    <property type="entry name" value="6-blade_b-propeller_TolB-like"/>
</dbReference>
<reference evidence="2 3" key="1">
    <citation type="journal article" date="2008" name="Proc. Natl. Acad. Sci. U.S.A.">
        <title>The genome of Cyanothece 51142, a unicellular diazotrophic cyanobacterium important in the marine nitrogen cycle.</title>
        <authorList>
            <person name="Welsh E.A."/>
            <person name="Liberton M."/>
            <person name="Stoeckel J."/>
            <person name="Loh T."/>
            <person name="Elvitigala T."/>
            <person name="Wang C."/>
            <person name="Wollam A."/>
            <person name="Fulton R.S."/>
            <person name="Clifton S.W."/>
            <person name="Jacobs J.M."/>
            <person name="Aurora R."/>
            <person name="Ghosh B.K."/>
            <person name="Sherman L.A."/>
            <person name="Smith R.D."/>
            <person name="Wilson R.K."/>
            <person name="Pakrasi H.B."/>
        </authorList>
    </citation>
    <scope>NUCLEOTIDE SEQUENCE [LARGE SCALE GENOMIC DNA]</scope>
    <source>
        <strain evidence="3">ATCC 51142 / BH68</strain>
    </source>
</reference>
<dbReference type="PANTHER" id="PTHR36842">
    <property type="entry name" value="PROTEIN TOLB HOMOLOG"/>
    <property type="match status" value="1"/>
</dbReference>
<evidence type="ECO:0000313" key="2">
    <source>
        <dbReference type="EMBL" id="ACB50089.1"/>
    </source>
</evidence>
<dbReference type="KEGG" id="cyt:cce_0738"/>
<accession>B1WR31</accession>
<proteinExistence type="inferred from homology"/>
<dbReference type="SUPFAM" id="SSF82171">
    <property type="entry name" value="DPP6 N-terminal domain-like"/>
    <property type="match status" value="1"/>
</dbReference>
<gene>
    <name evidence="2" type="ordered locus">cce_0738</name>
</gene>
<dbReference type="PANTHER" id="PTHR36842:SF2">
    <property type="entry name" value="SLR0505 PROTEIN"/>
    <property type="match status" value="1"/>
</dbReference>
<name>B1WR31_CROS5</name>
<dbReference type="EMBL" id="CP000806">
    <property type="protein sequence ID" value="ACB50089.1"/>
    <property type="molecule type" value="Genomic_DNA"/>
</dbReference>
<dbReference type="HOGENOM" id="CLU_101699_0_0_3"/>
<keyword evidence="3" id="KW-1185">Reference proteome</keyword>
<evidence type="ECO:0000313" key="3">
    <source>
        <dbReference type="Proteomes" id="UP000001203"/>
    </source>
</evidence>